<gene>
    <name evidence="1" type="ORF">L1987_76223</name>
</gene>
<name>A0ACB9A7Y1_9ASTR</name>
<reference evidence="1 2" key="2">
    <citation type="journal article" date="2022" name="Mol. Ecol. Resour.">
        <title>The genomes of chicory, endive, great burdock and yacon provide insights into Asteraceae paleo-polyploidization history and plant inulin production.</title>
        <authorList>
            <person name="Fan W."/>
            <person name="Wang S."/>
            <person name="Wang H."/>
            <person name="Wang A."/>
            <person name="Jiang F."/>
            <person name="Liu H."/>
            <person name="Zhao H."/>
            <person name="Xu D."/>
            <person name="Zhang Y."/>
        </authorList>
    </citation>
    <scope>NUCLEOTIDE SEQUENCE [LARGE SCALE GENOMIC DNA]</scope>
    <source>
        <strain evidence="2">cv. Yunnan</strain>
        <tissue evidence="1">Leaves</tissue>
    </source>
</reference>
<dbReference type="Proteomes" id="UP001056120">
    <property type="component" value="Linkage Group LG25"/>
</dbReference>
<accession>A0ACB9A7Y1</accession>
<keyword evidence="2" id="KW-1185">Reference proteome</keyword>
<organism evidence="1 2">
    <name type="scientific">Smallanthus sonchifolius</name>
    <dbReference type="NCBI Taxonomy" id="185202"/>
    <lineage>
        <taxon>Eukaryota</taxon>
        <taxon>Viridiplantae</taxon>
        <taxon>Streptophyta</taxon>
        <taxon>Embryophyta</taxon>
        <taxon>Tracheophyta</taxon>
        <taxon>Spermatophyta</taxon>
        <taxon>Magnoliopsida</taxon>
        <taxon>eudicotyledons</taxon>
        <taxon>Gunneridae</taxon>
        <taxon>Pentapetalae</taxon>
        <taxon>asterids</taxon>
        <taxon>campanulids</taxon>
        <taxon>Asterales</taxon>
        <taxon>Asteraceae</taxon>
        <taxon>Asteroideae</taxon>
        <taxon>Heliantheae alliance</taxon>
        <taxon>Millerieae</taxon>
        <taxon>Smallanthus</taxon>
    </lineage>
</organism>
<proteinExistence type="predicted"/>
<comment type="caution">
    <text evidence="1">The sequence shown here is derived from an EMBL/GenBank/DDBJ whole genome shotgun (WGS) entry which is preliminary data.</text>
</comment>
<evidence type="ECO:0000313" key="1">
    <source>
        <dbReference type="EMBL" id="KAI3705973.1"/>
    </source>
</evidence>
<dbReference type="EMBL" id="CM042042">
    <property type="protein sequence ID" value="KAI3705973.1"/>
    <property type="molecule type" value="Genomic_DNA"/>
</dbReference>
<protein>
    <submittedName>
        <fullName evidence="1">Uncharacterized protein</fullName>
    </submittedName>
</protein>
<reference evidence="2" key="1">
    <citation type="journal article" date="2022" name="Mol. Ecol. Resour.">
        <title>The genomes of chicory, endive, great burdock and yacon provide insights into Asteraceae palaeo-polyploidization history and plant inulin production.</title>
        <authorList>
            <person name="Fan W."/>
            <person name="Wang S."/>
            <person name="Wang H."/>
            <person name="Wang A."/>
            <person name="Jiang F."/>
            <person name="Liu H."/>
            <person name="Zhao H."/>
            <person name="Xu D."/>
            <person name="Zhang Y."/>
        </authorList>
    </citation>
    <scope>NUCLEOTIDE SEQUENCE [LARGE SCALE GENOMIC DNA]</scope>
    <source>
        <strain evidence="2">cv. Yunnan</strain>
    </source>
</reference>
<sequence>MMGVGGGFTTDLNKDPTQVCKEDSKGVTRRNYAKNTDWVFHVFSVNNRNLLAGISTLHIACLAFVSDP</sequence>
<evidence type="ECO:0000313" key="2">
    <source>
        <dbReference type="Proteomes" id="UP001056120"/>
    </source>
</evidence>